<organism evidence="9 10">
    <name type="scientific">Dactylosporangium maewongense</name>
    <dbReference type="NCBI Taxonomy" id="634393"/>
    <lineage>
        <taxon>Bacteria</taxon>
        <taxon>Bacillati</taxon>
        <taxon>Actinomycetota</taxon>
        <taxon>Actinomycetes</taxon>
        <taxon>Micromonosporales</taxon>
        <taxon>Micromonosporaceae</taxon>
        <taxon>Dactylosporangium</taxon>
    </lineage>
</organism>
<comment type="function">
    <text evidence="7">The pyruvate dehydrogenase complex catalyzes the overall conversion of pyruvate to acetyl-CoA and CO2.</text>
</comment>
<dbReference type="Gene3D" id="3.40.50.970">
    <property type="match status" value="1"/>
</dbReference>
<gene>
    <name evidence="9" type="ORF">GCM10009827_080810</name>
</gene>
<evidence type="ECO:0000256" key="6">
    <source>
        <dbReference type="ARBA" id="ARBA00023317"/>
    </source>
</evidence>
<reference evidence="9 10" key="1">
    <citation type="journal article" date="2019" name="Int. J. Syst. Evol. Microbiol.">
        <title>The Global Catalogue of Microorganisms (GCM) 10K type strain sequencing project: providing services to taxonomists for standard genome sequencing and annotation.</title>
        <authorList>
            <consortium name="The Broad Institute Genomics Platform"/>
            <consortium name="The Broad Institute Genome Sequencing Center for Infectious Disease"/>
            <person name="Wu L."/>
            <person name="Ma J."/>
        </authorList>
    </citation>
    <scope>NUCLEOTIDE SEQUENCE [LARGE SCALE GENOMIC DNA]</scope>
    <source>
        <strain evidence="9 10">JCM 15933</strain>
    </source>
</reference>
<dbReference type="Gene3D" id="3.40.50.920">
    <property type="match status" value="1"/>
</dbReference>
<dbReference type="EMBL" id="BAAAQD010000020">
    <property type="protein sequence ID" value="GAA1548368.1"/>
    <property type="molecule type" value="Genomic_DNA"/>
</dbReference>
<dbReference type="PANTHER" id="PTHR11624">
    <property type="entry name" value="DEHYDROGENASE RELATED"/>
    <property type="match status" value="1"/>
</dbReference>
<evidence type="ECO:0000256" key="5">
    <source>
        <dbReference type="ARBA" id="ARBA00023052"/>
    </source>
</evidence>
<evidence type="ECO:0000256" key="3">
    <source>
        <dbReference type="ARBA" id="ARBA00016138"/>
    </source>
</evidence>
<comment type="cofactor">
    <cofactor evidence="1 7">
        <name>thiamine diphosphate</name>
        <dbReference type="ChEBI" id="CHEBI:58937"/>
    </cofactor>
</comment>
<evidence type="ECO:0000256" key="2">
    <source>
        <dbReference type="ARBA" id="ARBA00012281"/>
    </source>
</evidence>
<evidence type="ECO:0000313" key="9">
    <source>
        <dbReference type="EMBL" id="GAA1548368.1"/>
    </source>
</evidence>
<protein>
    <recommendedName>
        <fullName evidence="3 7">Pyruvate dehydrogenase E1 component subunit beta</fullName>
        <ecNumber evidence="2 7">1.2.4.1</ecNumber>
    </recommendedName>
</protein>
<dbReference type="PANTHER" id="PTHR11624:SF96">
    <property type="entry name" value="PYRUVATE DEHYDROGENASE E1 COMPONENT SUBUNIT BETA, MITOCHONDRIAL"/>
    <property type="match status" value="1"/>
</dbReference>
<name>A0ABN2BVP4_9ACTN</name>
<accession>A0ABN2BVP4</accession>
<evidence type="ECO:0000313" key="10">
    <source>
        <dbReference type="Proteomes" id="UP001501470"/>
    </source>
</evidence>
<comment type="catalytic activity">
    <reaction evidence="7">
        <text>N(6)-[(R)-lipoyl]-L-lysyl-[protein] + pyruvate + H(+) = N(6)-[(R)-S(8)-acetyldihydrolipoyl]-L-lysyl-[protein] + CO2</text>
        <dbReference type="Rhea" id="RHEA:19189"/>
        <dbReference type="Rhea" id="RHEA-COMP:10474"/>
        <dbReference type="Rhea" id="RHEA-COMP:10478"/>
        <dbReference type="ChEBI" id="CHEBI:15361"/>
        <dbReference type="ChEBI" id="CHEBI:15378"/>
        <dbReference type="ChEBI" id="CHEBI:16526"/>
        <dbReference type="ChEBI" id="CHEBI:83099"/>
        <dbReference type="ChEBI" id="CHEBI:83111"/>
        <dbReference type="EC" id="1.2.4.1"/>
    </reaction>
</comment>
<comment type="caution">
    <text evidence="9">The sequence shown here is derived from an EMBL/GenBank/DDBJ whole genome shotgun (WGS) entry which is preliminary data.</text>
</comment>
<keyword evidence="6 7" id="KW-0670">Pyruvate</keyword>
<evidence type="ECO:0000259" key="8">
    <source>
        <dbReference type="SMART" id="SM00861"/>
    </source>
</evidence>
<dbReference type="InterPro" id="IPR027110">
    <property type="entry name" value="PDHB_mito-type"/>
</dbReference>
<dbReference type="Pfam" id="PF02779">
    <property type="entry name" value="Transket_pyr"/>
    <property type="match status" value="1"/>
</dbReference>
<dbReference type="RefSeq" id="WP_344508744.1">
    <property type="nucleotide sequence ID" value="NZ_BAAAQD010000020.1"/>
</dbReference>
<dbReference type="EC" id="1.2.4.1" evidence="2 7"/>
<keyword evidence="5 7" id="KW-0786">Thiamine pyrophosphate</keyword>
<dbReference type="Pfam" id="PF02780">
    <property type="entry name" value="Transketolase_C"/>
    <property type="match status" value="1"/>
</dbReference>
<feature type="domain" description="Transketolase-like pyrimidine-binding" evidence="8">
    <location>
        <begin position="1"/>
        <end position="176"/>
    </location>
</feature>
<evidence type="ECO:0000256" key="4">
    <source>
        <dbReference type="ARBA" id="ARBA00023002"/>
    </source>
</evidence>
<dbReference type="Proteomes" id="UP001501470">
    <property type="component" value="Unassembled WGS sequence"/>
</dbReference>
<dbReference type="SUPFAM" id="SSF52922">
    <property type="entry name" value="TK C-terminal domain-like"/>
    <property type="match status" value="1"/>
</dbReference>
<sequence length="322" mass="34234">MRVAENINAALHTVLAGDERAYLIGEDLLDPYGGAFKVARGLSTRFPDRVLSTPISESAITGIAAGLALAGDTAIVEYMFADFLTLGFDQLVNFAAKSVTMYGERLPMRMVVRCPSGGGRGYGPTHSQSLTKHLIGVPGLAVFEMSPFRDAAEVFAEMLALGQPCVFVEDKILYTRRMLPTVAAPFTVEVRDGVAYVGTGERPELVLIAPGGMAERALAALRTLLIEQEIAGLLVVPSRLYPVRLDLPPVPHVVVAEDGTAGGTWGAEVAHHVHARHFADLAAPVTLVHGADAVIPAAPHLERHVLVSAGTIHDALVRTVRA</sequence>
<evidence type="ECO:0000256" key="1">
    <source>
        <dbReference type="ARBA" id="ARBA00001964"/>
    </source>
</evidence>
<dbReference type="SUPFAM" id="SSF52518">
    <property type="entry name" value="Thiamin diphosphate-binding fold (THDP-binding)"/>
    <property type="match status" value="1"/>
</dbReference>
<dbReference type="InterPro" id="IPR029061">
    <property type="entry name" value="THDP-binding"/>
</dbReference>
<dbReference type="InterPro" id="IPR033248">
    <property type="entry name" value="Transketolase_C"/>
</dbReference>
<dbReference type="InterPro" id="IPR005475">
    <property type="entry name" value="Transketolase-like_Pyr-bd"/>
</dbReference>
<dbReference type="InterPro" id="IPR009014">
    <property type="entry name" value="Transketo_C/PFOR_II"/>
</dbReference>
<evidence type="ECO:0000256" key="7">
    <source>
        <dbReference type="RuleBase" id="RU364074"/>
    </source>
</evidence>
<keyword evidence="4 7" id="KW-0560">Oxidoreductase</keyword>
<keyword evidence="10" id="KW-1185">Reference proteome</keyword>
<dbReference type="SMART" id="SM00861">
    <property type="entry name" value="Transket_pyr"/>
    <property type="match status" value="1"/>
</dbReference>
<proteinExistence type="predicted"/>